<comment type="subunit">
    <text evidence="17">Homotetramer.</text>
</comment>
<keyword evidence="22" id="KW-0808">Transferase</keyword>
<feature type="binding site" evidence="17">
    <location>
        <position position="434"/>
    </location>
    <ligand>
        <name>(6S)-NADPHX</name>
        <dbReference type="ChEBI" id="CHEBI:64076"/>
    </ligand>
</feature>
<dbReference type="GO" id="GO:0110051">
    <property type="term" value="P:metabolite repair"/>
    <property type="evidence" value="ECO:0007669"/>
    <property type="project" value="TreeGrafter"/>
</dbReference>
<comment type="function">
    <text evidence="14 19">Bifunctional enzyme that catalyzes the epimerization of the S- and R-forms of NAD(P)HX and the dehydration of the S-form of NAD(P)HX at the expense of ADP, which is converted to AMP. This allows the repair of both epimers of NAD(P)HX, a damaged form of NAD(P)H that is a result of enzymatic or heat-dependent hydration.</text>
</comment>
<comment type="similarity">
    <text evidence="3 19">In the N-terminal section; belongs to the NnrE/AIBP family.</text>
</comment>
<keyword evidence="23" id="KW-1185">Reference proteome</keyword>
<dbReference type="Pfam" id="PF01256">
    <property type="entry name" value="Carb_kinase"/>
    <property type="match status" value="1"/>
</dbReference>
<feature type="binding site" evidence="17">
    <location>
        <position position="366"/>
    </location>
    <ligand>
        <name>(6S)-NADPHX</name>
        <dbReference type="ChEBI" id="CHEBI:64076"/>
    </ligand>
</feature>
<feature type="binding site" evidence="18">
    <location>
        <begin position="56"/>
        <end position="60"/>
    </location>
    <ligand>
        <name>(6S)-NADPHX</name>
        <dbReference type="ChEBI" id="CHEBI:64076"/>
    </ligand>
</feature>
<keyword evidence="9 18" id="KW-0630">Potassium</keyword>
<evidence type="ECO:0000256" key="5">
    <source>
        <dbReference type="ARBA" id="ARBA00022723"/>
    </source>
</evidence>
<dbReference type="InterPro" id="IPR017953">
    <property type="entry name" value="Carbohydrate_kinase_pred_CS"/>
</dbReference>
<evidence type="ECO:0000256" key="15">
    <source>
        <dbReference type="ARBA" id="ARBA00048238"/>
    </source>
</evidence>
<evidence type="ECO:0000256" key="16">
    <source>
        <dbReference type="ARBA" id="ARBA00049209"/>
    </source>
</evidence>
<dbReference type="InterPro" id="IPR000631">
    <property type="entry name" value="CARKD"/>
</dbReference>
<dbReference type="GO" id="GO:0005524">
    <property type="term" value="F:ATP binding"/>
    <property type="evidence" value="ECO:0007669"/>
    <property type="project" value="UniProtKB-UniRule"/>
</dbReference>
<organism evidence="22 23">
    <name type="scientific">Ancylobacter rudongensis</name>
    <dbReference type="NCBI Taxonomy" id="177413"/>
    <lineage>
        <taxon>Bacteria</taxon>
        <taxon>Pseudomonadati</taxon>
        <taxon>Pseudomonadota</taxon>
        <taxon>Alphaproteobacteria</taxon>
        <taxon>Hyphomicrobiales</taxon>
        <taxon>Xanthobacteraceae</taxon>
        <taxon>Ancylobacter</taxon>
    </lineage>
</organism>
<dbReference type="Gene3D" id="3.40.50.10260">
    <property type="entry name" value="YjeF N-terminal domain"/>
    <property type="match status" value="1"/>
</dbReference>
<dbReference type="EMBL" id="FMTP01000001">
    <property type="protein sequence ID" value="SCW37094.1"/>
    <property type="molecule type" value="Genomic_DNA"/>
</dbReference>
<comment type="similarity">
    <text evidence="18">Belongs to the NnrE/AIBP family.</text>
</comment>
<evidence type="ECO:0000256" key="19">
    <source>
        <dbReference type="PIRNR" id="PIRNR017184"/>
    </source>
</evidence>
<dbReference type="PROSITE" id="PS51385">
    <property type="entry name" value="YJEF_N"/>
    <property type="match status" value="1"/>
</dbReference>
<evidence type="ECO:0000256" key="7">
    <source>
        <dbReference type="ARBA" id="ARBA00022840"/>
    </source>
</evidence>
<dbReference type="HAMAP" id="MF_01965">
    <property type="entry name" value="NADHX_dehydratase"/>
    <property type="match status" value="1"/>
</dbReference>
<evidence type="ECO:0000256" key="2">
    <source>
        <dbReference type="ARBA" id="ARBA00000909"/>
    </source>
</evidence>
<keyword evidence="13" id="KW-0511">Multifunctional enzyme</keyword>
<dbReference type="STRING" id="177413.SAMN05660859_0842"/>
<dbReference type="PANTHER" id="PTHR12592:SF0">
    <property type="entry name" value="ATP-DEPENDENT (S)-NAD(P)H-HYDRATE DEHYDRATASE"/>
    <property type="match status" value="1"/>
</dbReference>
<feature type="binding site" evidence="18">
    <location>
        <position position="150"/>
    </location>
    <ligand>
        <name>(6S)-NADPHX</name>
        <dbReference type="ChEBI" id="CHEBI:64076"/>
    </ligand>
</feature>
<evidence type="ECO:0000256" key="4">
    <source>
        <dbReference type="ARBA" id="ARBA00009524"/>
    </source>
</evidence>
<comment type="similarity">
    <text evidence="17">Belongs to the NnrD/CARKD family.</text>
</comment>
<comment type="catalytic activity">
    <reaction evidence="15 17 19">
        <text>(6S)-NADHX + ADP = AMP + phosphate + NADH + H(+)</text>
        <dbReference type="Rhea" id="RHEA:32223"/>
        <dbReference type="ChEBI" id="CHEBI:15378"/>
        <dbReference type="ChEBI" id="CHEBI:43474"/>
        <dbReference type="ChEBI" id="CHEBI:57945"/>
        <dbReference type="ChEBI" id="CHEBI:64074"/>
        <dbReference type="ChEBI" id="CHEBI:456215"/>
        <dbReference type="ChEBI" id="CHEBI:456216"/>
        <dbReference type="EC" id="4.2.1.136"/>
    </reaction>
</comment>
<dbReference type="Gene3D" id="3.40.1190.20">
    <property type="match status" value="1"/>
</dbReference>
<dbReference type="NCBIfam" id="TIGR00197">
    <property type="entry name" value="yjeF_nterm"/>
    <property type="match status" value="1"/>
</dbReference>
<dbReference type="AlphaFoldDB" id="A0A1G4PXK5"/>
<comment type="caution">
    <text evidence="18">Lacks conserved residue(s) required for the propagation of feature annotation.</text>
</comment>
<dbReference type="NCBIfam" id="TIGR00196">
    <property type="entry name" value="yjeF_cterm"/>
    <property type="match status" value="1"/>
</dbReference>
<dbReference type="PANTHER" id="PTHR12592">
    <property type="entry name" value="ATP-DEPENDENT (S)-NAD(P)H-HYDRATE DEHYDRATASE FAMILY MEMBER"/>
    <property type="match status" value="1"/>
</dbReference>
<comment type="similarity">
    <text evidence="4 19">In the C-terminal section; belongs to the NnrD/CARKD family.</text>
</comment>
<dbReference type="GO" id="GO:0052856">
    <property type="term" value="F:NAD(P)HX epimerase activity"/>
    <property type="evidence" value="ECO:0007669"/>
    <property type="project" value="UniProtKB-UniRule"/>
</dbReference>
<dbReference type="HAMAP" id="MF_01966">
    <property type="entry name" value="NADHX_epimerase"/>
    <property type="match status" value="1"/>
</dbReference>
<keyword evidence="12 17" id="KW-0456">Lyase</keyword>
<evidence type="ECO:0000256" key="12">
    <source>
        <dbReference type="ARBA" id="ARBA00023239"/>
    </source>
</evidence>
<dbReference type="GO" id="GO:0046496">
    <property type="term" value="P:nicotinamide nucleotide metabolic process"/>
    <property type="evidence" value="ECO:0007669"/>
    <property type="project" value="UniProtKB-UniRule"/>
</dbReference>
<keyword evidence="5 18" id="KW-0479">Metal-binding</keyword>
<keyword evidence="6 17" id="KW-0547">Nucleotide-binding</keyword>
<dbReference type="Proteomes" id="UP000198889">
    <property type="component" value="Unassembled WGS sequence"/>
</dbReference>
<dbReference type="PROSITE" id="PS01050">
    <property type="entry name" value="YJEF_C_2"/>
    <property type="match status" value="1"/>
</dbReference>
<evidence type="ECO:0000259" key="21">
    <source>
        <dbReference type="PROSITE" id="PS51385"/>
    </source>
</evidence>
<evidence type="ECO:0000256" key="1">
    <source>
        <dbReference type="ARBA" id="ARBA00000013"/>
    </source>
</evidence>
<dbReference type="GO" id="GO:0046872">
    <property type="term" value="F:metal ion binding"/>
    <property type="evidence" value="ECO:0007669"/>
    <property type="project" value="UniProtKB-UniRule"/>
</dbReference>
<dbReference type="SUPFAM" id="SSF53613">
    <property type="entry name" value="Ribokinase-like"/>
    <property type="match status" value="1"/>
</dbReference>
<dbReference type="GO" id="GO:0052855">
    <property type="term" value="F:ADP-dependent NAD(P)H-hydrate dehydratase activity"/>
    <property type="evidence" value="ECO:0007669"/>
    <property type="project" value="UniProtKB-UniRule"/>
</dbReference>
<dbReference type="Pfam" id="PF03853">
    <property type="entry name" value="YjeF_N"/>
    <property type="match status" value="1"/>
</dbReference>
<evidence type="ECO:0000313" key="22">
    <source>
        <dbReference type="EMBL" id="SCW37094.1"/>
    </source>
</evidence>
<dbReference type="RefSeq" id="WP_091436362.1">
    <property type="nucleotide sequence ID" value="NZ_FMTP01000001.1"/>
</dbReference>
<dbReference type="InterPro" id="IPR029056">
    <property type="entry name" value="Ribokinase-like"/>
</dbReference>
<name>A0A1G4PXK5_9HYPH</name>
<evidence type="ECO:0000256" key="10">
    <source>
        <dbReference type="ARBA" id="ARBA00023027"/>
    </source>
</evidence>
<feature type="binding site" evidence="17">
    <location>
        <begin position="404"/>
        <end position="408"/>
    </location>
    <ligand>
        <name>AMP</name>
        <dbReference type="ChEBI" id="CHEBI:456215"/>
    </ligand>
</feature>
<evidence type="ECO:0000256" key="3">
    <source>
        <dbReference type="ARBA" id="ARBA00006001"/>
    </source>
</evidence>
<evidence type="ECO:0000313" key="23">
    <source>
        <dbReference type="Proteomes" id="UP000198889"/>
    </source>
</evidence>
<comment type="catalytic activity">
    <reaction evidence="2 18 19">
        <text>(6R)-NADPHX = (6S)-NADPHX</text>
        <dbReference type="Rhea" id="RHEA:32227"/>
        <dbReference type="ChEBI" id="CHEBI:64076"/>
        <dbReference type="ChEBI" id="CHEBI:64077"/>
        <dbReference type="EC" id="5.1.99.6"/>
    </reaction>
</comment>
<protein>
    <recommendedName>
        <fullName evidence="19">Bifunctional NAD(P)H-hydrate repair enzyme</fullName>
    </recommendedName>
    <alternativeName>
        <fullName evidence="19">Nicotinamide nucleotide repair protein</fullName>
    </alternativeName>
    <domain>
        <recommendedName>
            <fullName evidence="19">ADP-dependent (S)-NAD(P)H-hydrate dehydratase</fullName>
            <ecNumber evidence="19">4.2.1.136</ecNumber>
        </recommendedName>
        <alternativeName>
            <fullName evidence="19">ADP-dependent NAD(P)HX dehydratase</fullName>
        </alternativeName>
    </domain>
    <domain>
        <recommendedName>
            <fullName evidence="19">NAD(P)H-hydrate epimerase</fullName>
            <ecNumber evidence="19">5.1.99.6</ecNumber>
        </recommendedName>
    </domain>
</protein>
<feature type="domain" description="YjeF N-terminal" evidence="21">
    <location>
        <begin position="9"/>
        <end position="207"/>
    </location>
</feature>
<comment type="catalytic activity">
    <reaction evidence="16 17 19">
        <text>(6S)-NADPHX + ADP = AMP + phosphate + NADPH + H(+)</text>
        <dbReference type="Rhea" id="RHEA:32235"/>
        <dbReference type="ChEBI" id="CHEBI:15378"/>
        <dbReference type="ChEBI" id="CHEBI:43474"/>
        <dbReference type="ChEBI" id="CHEBI:57783"/>
        <dbReference type="ChEBI" id="CHEBI:64076"/>
        <dbReference type="ChEBI" id="CHEBI:456215"/>
        <dbReference type="ChEBI" id="CHEBI:456216"/>
        <dbReference type="EC" id="4.2.1.136"/>
    </reaction>
</comment>
<keyword evidence="8 17" id="KW-0521">NADP</keyword>
<keyword evidence="7 17" id="KW-0067">ATP-binding</keyword>
<feature type="binding site" evidence="17">
    <location>
        <position position="252"/>
    </location>
    <ligand>
        <name>(6S)-NADPHX</name>
        <dbReference type="ChEBI" id="CHEBI:64076"/>
    </ligand>
</feature>
<evidence type="ECO:0000256" key="13">
    <source>
        <dbReference type="ARBA" id="ARBA00023268"/>
    </source>
</evidence>
<dbReference type="EC" id="5.1.99.6" evidence="19"/>
<accession>A0A1G4PXK5</accession>
<comment type="catalytic activity">
    <reaction evidence="1 18 19">
        <text>(6R)-NADHX = (6S)-NADHX</text>
        <dbReference type="Rhea" id="RHEA:32215"/>
        <dbReference type="ChEBI" id="CHEBI:64074"/>
        <dbReference type="ChEBI" id="CHEBI:64075"/>
        <dbReference type="EC" id="5.1.99.6"/>
    </reaction>
</comment>
<dbReference type="PIRSF" id="PIRSF017184">
    <property type="entry name" value="Nnr"/>
    <property type="match status" value="1"/>
</dbReference>
<dbReference type="EC" id="4.2.1.136" evidence="19"/>
<feature type="binding site" evidence="18">
    <location>
        <position position="57"/>
    </location>
    <ligand>
        <name>K(+)</name>
        <dbReference type="ChEBI" id="CHEBI:29103"/>
    </ligand>
</feature>
<evidence type="ECO:0000256" key="6">
    <source>
        <dbReference type="ARBA" id="ARBA00022741"/>
    </source>
</evidence>
<evidence type="ECO:0000256" key="14">
    <source>
        <dbReference type="ARBA" id="ARBA00025153"/>
    </source>
</evidence>
<evidence type="ECO:0000256" key="18">
    <source>
        <dbReference type="HAMAP-Rule" id="MF_01966"/>
    </source>
</evidence>
<reference evidence="23" key="1">
    <citation type="submission" date="2016-10" db="EMBL/GenBank/DDBJ databases">
        <authorList>
            <person name="Varghese N."/>
            <person name="Submissions S."/>
        </authorList>
    </citation>
    <scope>NUCLEOTIDE SEQUENCE [LARGE SCALE GENOMIC DNA]</scope>
    <source>
        <strain evidence="23">CGMCC 1.1761</strain>
    </source>
</reference>
<feature type="binding site" evidence="18">
    <location>
        <position position="117"/>
    </location>
    <ligand>
        <name>K(+)</name>
        <dbReference type="ChEBI" id="CHEBI:29103"/>
    </ligand>
</feature>
<evidence type="ECO:0000256" key="8">
    <source>
        <dbReference type="ARBA" id="ARBA00022857"/>
    </source>
</evidence>
<dbReference type="GO" id="GO:0016301">
    <property type="term" value="F:kinase activity"/>
    <property type="evidence" value="ECO:0007669"/>
    <property type="project" value="UniProtKB-KW"/>
</dbReference>
<feature type="domain" description="YjeF C-terminal" evidence="20">
    <location>
        <begin position="217"/>
        <end position="488"/>
    </location>
</feature>
<dbReference type="InterPro" id="IPR036652">
    <property type="entry name" value="YjeF_N_dom_sf"/>
</dbReference>
<feature type="binding site" evidence="18">
    <location>
        <begin position="121"/>
        <end position="127"/>
    </location>
    <ligand>
        <name>(6S)-NADPHX</name>
        <dbReference type="ChEBI" id="CHEBI:64076"/>
    </ligand>
</feature>
<evidence type="ECO:0000256" key="9">
    <source>
        <dbReference type="ARBA" id="ARBA00022958"/>
    </source>
</evidence>
<keyword evidence="11 18" id="KW-0413">Isomerase</keyword>
<gene>
    <name evidence="18" type="primary">nnrE</name>
    <name evidence="17" type="synonym">nnrD</name>
    <name evidence="22" type="ORF">SAMN05660859_0842</name>
</gene>
<keyword evidence="10 17" id="KW-0520">NAD</keyword>
<dbReference type="PROSITE" id="PS51383">
    <property type="entry name" value="YJEF_C_3"/>
    <property type="match status" value="1"/>
</dbReference>
<dbReference type="SUPFAM" id="SSF64153">
    <property type="entry name" value="YjeF N-terminal domain-like"/>
    <property type="match status" value="1"/>
</dbReference>
<evidence type="ECO:0000256" key="11">
    <source>
        <dbReference type="ARBA" id="ARBA00023235"/>
    </source>
</evidence>
<comment type="cofactor">
    <cofactor evidence="17">
        <name>Mg(2+)</name>
        <dbReference type="ChEBI" id="CHEBI:18420"/>
    </cofactor>
</comment>
<dbReference type="CDD" id="cd01171">
    <property type="entry name" value="YXKO-related"/>
    <property type="match status" value="1"/>
</dbReference>
<comment type="cofactor">
    <cofactor evidence="18 19">
        <name>K(+)</name>
        <dbReference type="ChEBI" id="CHEBI:29103"/>
    </cofactor>
    <text evidence="18 19">Binds 1 potassium ion per subunit.</text>
</comment>
<feature type="binding site" evidence="17">
    <location>
        <position position="433"/>
    </location>
    <ligand>
        <name>AMP</name>
        <dbReference type="ChEBI" id="CHEBI:456215"/>
    </ligand>
</feature>
<sequence length="495" mass="50215">MELLTPTEMARADAFTIAGGVPGALLMERAGEAVARRAARVTLAGGRVLVLCGPGNNGGDGFVAARLLAAVGYRVRLALLGERAALRGDAALMAAQWTGPVEPGEGVALEGVDLVIDALFGAGLARDLDGVARELVERVNAAGVPVLAVDLPSGIDGATGAVRGAAIQARWSVTFFRPKPGHVLLPGRLHAGELTVADIGILQEALDVIAPRAFENVPYLWAGHFPVPAPQGHKYARGHLVAVSGPAQATGATRLAARAALRAGAGLVTVACPAEALAIHAANLSAVMVRPVEDAAGLAHLLADPRLTTVVLGPGLGVGPGARERLAACRDRRLVIDADLITSFTGAADALAQALEAAPAAVATPHEGEFARLFECCPDVLEAPSRLERARAGAVRLGATLLLKGPDTVVASPDGRASIAANAPPFLATAGAGDVLAGIVGGLLAQGMPPFEAASAAVWLHGEAAREAGPGLVADDLIEALRPVYRRLFGFLGAV</sequence>
<proteinExistence type="inferred from homology"/>
<evidence type="ECO:0000256" key="17">
    <source>
        <dbReference type="HAMAP-Rule" id="MF_01965"/>
    </source>
</evidence>
<dbReference type="InterPro" id="IPR030677">
    <property type="entry name" value="Nnr"/>
</dbReference>
<comment type="function">
    <text evidence="18">Catalyzes the epimerization of the S- and R-forms of NAD(P)HX, a damaged form of NAD(P)H that is a result of enzymatic or heat-dependent hydration. This is a prerequisite for the S-specific NAD(P)H-hydrate dehydratase to allow the repair of both epimers of NAD(P)HX.</text>
</comment>
<dbReference type="InterPro" id="IPR004443">
    <property type="entry name" value="YjeF_N_dom"/>
</dbReference>
<feature type="binding site" evidence="17">
    <location>
        <position position="315"/>
    </location>
    <ligand>
        <name>(6S)-NADPHX</name>
        <dbReference type="ChEBI" id="CHEBI:64076"/>
    </ligand>
</feature>
<feature type="binding site" evidence="18">
    <location>
        <position position="153"/>
    </location>
    <ligand>
        <name>K(+)</name>
        <dbReference type="ChEBI" id="CHEBI:29103"/>
    </ligand>
</feature>
<evidence type="ECO:0000259" key="20">
    <source>
        <dbReference type="PROSITE" id="PS51383"/>
    </source>
</evidence>
<keyword evidence="22" id="KW-0418">Kinase</keyword>
<comment type="function">
    <text evidence="17">Catalyzes the dehydration of the S-form of NAD(P)HX at the expense of ADP, which is converted to AMP. Together with NAD(P)HX epimerase, which catalyzes the epimerization of the S- and R-forms, the enzyme allows the repair of both epimers of NAD(P)HX, a damaged form of NAD(P)H that is a result of enzymatic or heat-dependent hydration.</text>
</comment>